<organism evidence="1 2">
    <name type="scientific">Perkinsus olseni</name>
    <name type="common">Perkinsus atlanticus</name>
    <dbReference type="NCBI Taxonomy" id="32597"/>
    <lineage>
        <taxon>Eukaryota</taxon>
        <taxon>Sar</taxon>
        <taxon>Alveolata</taxon>
        <taxon>Perkinsozoa</taxon>
        <taxon>Perkinsea</taxon>
        <taxon>Perkinsida</taxon>
        <taxon>Perkinsidae</taxon>
        <taxon>Perkinsus</taxon>
    </lineage>
</organism>
<evidence type="ECO:0000313" key="2">
    <source>
        <dbReference type="Proteomes" id="UP000574390"/>
    </source>
</evidence>
<protein>
    <submittedName>
        <fullName evidence="1">Uncharacterized protein</fullName>
    </submittedName>
</protein>
<comment type="caution">
    <text evidence="1">The sequence shown here is derived from an EMBL/GenBank/DDBJ whole genome shotgun (WGS) entry which is preliminary data.</text>
</comment>
<name>A0A7J6QTM2_PEROL</name>
<dbReference type="Proteomes" id="UP000574390">
    <property type="component" value="Unassembled WGS sequence"/>
</dbReference>
<reference evidence="1 2" key="1">
    <citation type="submission" date="2020-04" db="EMBL/GenBank/DDBJ databases">
        <title>Perkinsus olseni comparative genomics.</title>
        <authorList>
            <person name="Bogema D.R."/>
        </authorList>
    </citation>
    <scope>NUCLEOTIDE SEQUENCE [LARGE SCALE GENOMIC DNA]</scope>
    <source>
        <strain evidence="1">ATCC PRA-205</strain>
    </source>
</reference>
<accession>A0A7J6QTM2</accession>
<proteinExistence type="predicted"/>
<dbReference type="EMBL" id="JABANM010027033">
    <property type="protein sequence ID" value="KAF4711979.1"/>
    <property type="molecule type" value="Genomic_DNA"/>
</dbReference>
<feature type="non-terminal residue" evidence="1">
    <location>
        <position position="1"/>
    </location>
</feature>
<evidence type="ECO:0000313" key="1">
    <source>
        <dbReference type="EMBL" id="KAF4711979.1"/>
    </source>
</evidence>
<gene>
    <name evidence="1" type="ORF">FOZ62_000177</name>
</gene>
<dbReference type="AlphaFoldDB" id="A0A7J6QTM2"/>
<sequence length="145" mass="16126">PPCEEVFEKLNHIVIHSMAYYPNRTEAFEVLLEVGLRDQKFVSPVVRCIDKLTRKGMIPSQNPRYSGEVGLALLQHTRDLLRLAEHAGAPEVAEGDLAMASTLARGHSFDLEYVLELLSEETKTSITSRELALLRAVCGCQIYAG</sequence>